<sequence length="310" mass="34871">MSNLTAPTSPSCQKMRKKMEPTLKPIEYILGLEEIDRDIYRGPVVESALSRTFGGQVAAQTLVAATRTVDPEFAVHSLHGYFLRAGKSDRPTVFLVDRMRDGRSFSSRMVRAIQDGETIFSMQASFHRRGDEGIEHADTMRDIPGPDEIERYTDHMATSSRRLLEEWSDWDIRVVPPTAYEHNPHTATEQVVWLRSKAELPDDPTFHVCTLAYMSDMTLLPGALAPHPGAKVQMASLDHAMWFLRPFRADEWLLYDQRSPSAGSGRALTHGRLFNQQGDLVAIVNQEGLTRTLREGARALPIEDLDPNEG</sequence>
<dbReference type="EMBL" id="BA000035">
    <property type="protein sequence ID" value="BAC18587.1"/>
    <property type="molecule type" value="Genomic_DNA"/>
</dbReference>
<dbReference type="Gene3D" id="2.40.160.210">
    <property type="entry name" value="Acyl-CoA thioesterase, double hotdog domain"/>
    <property type="match status" value="1"/>
</dbReference>
<dbReference type="KEGG" id="cef:CE1777"/>
<feature type="domain" description="Acyl-CoA thioesterase 2 C-terminal" evidence="8">
    <location>
        <begin position="169"/>
        <end position="289"/>
    </location>
</feature>
<dbReference type="Proteomes" id="UP000001409">
    <property type="component" value="Chromosome"/>
</dbReference>
<dbReference type="GO" id="GO:0009062">
    <property type="term" value="P:fatty acid catabolic process"/>
    <property type="evidence" value="ECO:0007669"/>
    <property type="project" value="TreeGrafter"/>
</dbReference>
<dbReference type="STRING" id="196164.gene:10742198"/>
<dbReference type="Pfam" id="PF13622">
    <property type="entry name" value="4HBT_3"/>
    <property type="match status" value="1"/>
</dbReference>
<evidence type="ECO:0000256" key="4">
    <source>
        <dbReference type="ARBA" id="ARBA00023098"/>
    </source>
</evidence>
<dbReference type="AlphaFoldDB" id="Q8FPK1"/>
<dbReference type="GO" id="GO:0047617">
    <property type="term" value="F:fatty acyl-CoA hydrolase activity"/>
    <property type="evidence" value="ECO:0007669"/>
    <property type="project" value="UniProtKB-EC"/>
</dbReference>
<dbReference type="PANTHER" id="PTHR11066">
    <property type="entry name" value="ACYL-COA THIOESTERASE"/>
    <property type="match status" value="1"/>
</dbReference>
<accession>Q8FPK1</accession>
<evidence type="ECO:0000256" key="1">
    <source>
        <dbReference type="ARBA" id="ARBA00006538"/>
    </source>
</evidence>
<dbReference type="InterPro" id="IPR049449">
    <property type="entry name" value="TesB_ACOT8-like_N"/>
</dbReference>
<keyword evidence="3" id="KW-0378">Hydrolase</keyword>
<feature type="domain" description="Acyl-CoA thioesterase-like N-terminal HotDog" evidence="9">
    <location>
        <begin position="51"/>
        <end position="127"/>
    </location>
</feature>
<dbReference type="Pfam" id="PF02551">
    <property type="entry name" value="Acyl_CoA_thio"/>
    <property type="match status" value="1"/>
</dbReference>
<reference evidence="10 11" key="1">
    <citation type="journal article" date="2003" name="Genome Res.">
        <title>Comparative complete genome sequence analysis of the amino acid replacements responsible for the thermostability of Corynebacterium efficiens.</title>
        <authorList>
            <person name="Nishio Y."/>
            <person name="Nakamura Y."/>
            <person name="Kawarabayasi Y."/>
            <person name="Usuda Y."/>
            <person name="Kimura E."/>
            <person name="Sugimoto S."/>
            <person name="Matsui K."/>
            <person name="Yamagishi A."/>
            <person name="Kikuchi H."/>
            <person name="Ikeo K."/>
            <person name="Gojobori T."/>
        </authorList>
    </citation>
    <scope>NUCLEOTIDE SEQUENCE [LARGE SCALE GENOMIC DNA]</scope>
    <source>
        <strain evidence="11">DSM 44549 / YS-314 / AJ 12310 / JCM 11189 / NBRC 100395</strain>
    </source>
</reference>
<evidence type="ECO:0000259" key="8">
    <source>
        <dbReference type="Pfam" id="PF02551"/>
    </source>
</evidence>
<keyword evidence="11" id="KW-1185">Reference proteome</keyword>
<organism evidence="10 11">
    <name type="scientific">Corynebacterium efficiens (strain DSM 44549 / YS-314 / AJ 12310 / JCM 11189 / NBRC 100395)</name>
    <dbReference type="NCBI Taxonomy" id="196164"/>
    <lineage>
        <taxon>Bacteria</taxon>
        <taxon>Bacillati</taxon>
        <taxon>Actinomycetota</taxon>
        <taxon>Actinomycetes</taxon>
        <taxon>Mycobacteriales</taxon>
        <taxon>Corynebacteriaceae</taxon>
        <taxon>Corynebacterium</taxon>
    </lineage>
</organism>
<evidence type="ECO:0000256" key="7">
    <source>
        <dbReference type="ARBA" id="ARBA00079653"/>
    </source>
</evidence>
<dbReference type="CDD" id="cd03445">
    <property type="entry name" value="Thioesterase_II_repeat2"/>
    <property type="match status" value="1"/>
</dbReference>
<keyword evidence="4" id="KW-0443">Lipid metabolism</keyword>
<evidence type="ECO:0000256" key="2">
    <source>
        <dbReference type="ARBA" id="ARBA00011881"/>
    </source>
</evidence>
<dbReference type="InterPro" id="IPR042171">
    <property type="entry name" value="Acyl-CoA_hotdog"/>
</dbReference>
<protein>
    <recommendedName>
        <fullName evidence="6">Acyl-CoA thioesterase 2</fullName>
    </recommendedName>
    <alternativeName>
        <fullName evidence="7">Thioesterase II</fullName>
    </alternativeName>
</protein>
<dbReference type="InterPro" id="IPR025652">
    <property type="entry name" value="TesB_C"/>
</dbReference>
<evidence type="ECO:0000313" key="11">
    <source>
        <dbReference type="Proteomes" id="UP000001409"/>
    </source>
</evidence>
<dbReference type="InterPro" id="IPR029069">
    <property type="entry name" value="HotDog_dom_sf"/>
</dbReference>
<comment type="catalytic activity">
    <reaction evidence="5">
        <text>a fatty acyl-CoA + H2O = a fatty acid + CoA + H(+)</text>
        <dbReference type="Rhea" id="RHEA:16781"/>
        <dbReference type="ChEBI" id="CHEBI:15377"/>
        <dbReference type="ChEBI" id="CHEBI:15378"/>
        <dbReference type="ChEBI" id="CHEBI:28868"/>
        <dbReference type="ChEBI" id="CHEBI:57287"/>
        <dbReference type="ChEBI" id="CHEBI:77636"/>
        <dbReference type="EC" id="3.1.2.20"/>
    </reaction>
    <physiologicalReaction direction="left-to-right" evidence="5">
        <dbReference type="Rhea" id="RHEA:16782"/>
    </physiologicalReaction>
</comment>
<evidence type="ECO:0000256" key="3">
    <source>
        <dbReference type="ARBA" id="ARBA00022801"/>
    </source>
</evidence>
<proteinExistence type="inferred from homology"/>
<dbReference type="PANTHER" id="PTHR11066:SF34">
    <property type="entry name" value="ACYL-COENZYME A THIOESTERASE 8"/>
    <property type="match status" value="1"/>
</dbReference>
<dbReference type="eggNOG" id="COG1946">
    <property type="taxonomic scope" value="Bacteria"/>
</dbReference>
<comment type="similarity">
    <text evidence="1">Belongs to the C/M/P thioester hydrolase family.</text>
</comment>
<dbReference type="SUPFAM" id="SSF54637">
    <property type="entry name" value="Thioesterase/thiol ester dehydrase-isomerase"/>
    <property type="match status" value="2"/>
</dbReference>
<evidence type="ECO:0000259" key="9">
    <source>
        <dbReference type="Pfam" id="PF13622"/>
    </source>
</evidence>
<dbReference type="FunFam" id="2.40.160.210:FF:000001">
    <property type="entry name" value="Acyl-CoA thioesterase II"/>
    <property type="match status" value="1"/>
</dbReference>
<dbReference type="InterPro" id="IPR003703">
    <property type="entry name" value="Acyl_CoA_thio"/>
</dbReference>
<dbReference type="GO" id="GO:0006637">
    <property type="term" value="P:acyl-CoA metabolic process"/>
    <property type="evidence" value="ECO:0007669"/>
    <property type="project" value="InterPro"/>
</dbReference>
<evidence type="ECO:0000313" key="10">
    <source>
        <dbReference type="EMBL" id="BAC18587.1"/>
    </source>
</evidence>
<dbReference type="HOGENOM" id="CLU_032690_0_0_11"/>
<name>Q8FPK1_COREF</name>
<dbReference type="CDD" id="cd03444">
    <property type="entry name" value="Thioesterase_II_repeat1"/>
    <property type="match status" value="1"/>
</dbReference>
<comment type="subunit">
    <text evidence="2">Homotetramer.</text>
</comment>
<evidence type="ECO:0000256" key="6">
    <source>
        <dbReference type="ARBA" id="ARBA00071120"/>
    </source>
</evidence>
<evidence type="ECO:0000256" key="5">
    <source>
        <dbReference type="ARBA" id="ARBA00050943"/>
    </source>
</evidence>